<proteinExistence type="inferred from homology"/>
<reference evidence="6" key="1">
    <citation type="submission" date="2018-05" db="EMBL/GenBank/DDBJ databases">
        <title>Micromonospora globispora sp. nov. and Micromonospora rugosa sp. nov., isolated from marine sediment.</title>
        <authorList>
            <person name="Carro L."/>
            <person name="Aysel V."/>
            <person name="Cetin D."/>
            <person name="Igual J.M."/>
            <person name="Klenk H.-P."/>
            <person name="Trujillo M.E."/>
            <person name="Sahin N."/>
        </authorList>
    </citation>
    <scope>NUCLEOTIDE SEQUENCE [LARGE SCALE GENOMIC DNA]</scope>
    <source>
        <strain evidence="6">S2904</strain>
    </source>
</reference>
<dbReference type="InterPro" id="IPR036663">
    <property type="entry name" value="Fumarylacetoacetase_C_sf"/>
</dbReference>
<dbReference type="PANTHER" id="PTHR42796">
    <property type="entry name" value="FUMARYLACETOACETATE HYDROLASE DOMAIN-CONTAINING PROTEIN 2A-RELATED"/>
    <property type="match status" value="1"/>
</dbReference>
<dbReference type="GO" id="GO:0046872">
    <property type="term" value="F:metal ion binding"/>
    <property type="evidence" value="ECO:0007669"/>
    <property type="project" value="UniProtKB-KW"/>
</dbReference>
<dbReference type="GO" id="GO:0016787">
    <property type="term" value="F:hydrolase activity"/>
    <property type="evidence" value="ECO:0007669"/>
    <property type="project" value="UniProtKB-KW"/>
</dbReference>
<evidence type="ECO:0000313" key="6">
    <source>
        <dbReference type="Proteomes" id="UP000245683"/>
    </source>
</evidence>
<dbReference type="SUPFAM" id="SSF56529">
    <property type="entry name" value="FAH"/>
    <property type="match status" value="1"/>
</dbReference>
<evidence type="ECO:0000313" key="5">
    <source>
        <dbReference type="EMBL" id="PWU48044.1"/>
    </source>
</evidence>
<dbReference type="AlphaFoldDB" id="A0A317K6Q1"/>
<dbReference type="RefSeq" id="WP_109944911.1">
    <property type="nucleotide sequence ID" value="NZ_QGSU01000255.1"/>
</dbReference>
<dbReference type="InterPro" id="IPR051121">
    <property type="entry name" value="FAH"/>
</dbReference>
<feature type="domain" description="Rv2993c-like N-terminal" evidence="4">
    <location>
        <begin position="1"/>
        <end position="55"/>
    </location>
</feature>
<organism evidence="5 6">
    <name type="scientific">Micromonospora globispora</name>
    <dbReference type="NCBI Taxonomy" id="1450148"/>
    <lineage>
        <taxon>Bacteria</taxon>
        <taxon>Bacillati</taxon>
        <taxon>Actinomycetota</taxon>
        <taxon>Actinomycetes</taxon>
        <taxon>Micromonosporales</taxon>
        <taxon>Micromonosporaceae</taxon>
        <taxon>Micromonospora</taxon>
    </lineage>
</organism>
<evidence type="ECO:0000256" key="2">
    <source>
        <dbReference type="ARBA" id="ARBA00022723"/>
    </source>
</evidence>
<dbReference type="EMBL" id="QGSV01000170">
    <property type="protein sequence ID" value="PWU48044.1"/>
    <property type="molecule type" value="Genomic_DNA"/>
</dbReference>
<name>A0A317K6Q1_9ACTN</name>
<evidence type="ECO:0000259" key="4">
    <source>
        <dbReference type="Pfam" id="PF10370"/>
    </source>
</evidence>
<protein>
    <submittedName>
        <fullName evidence="5">Fumarylacetoacetate hydrolase</fullName>
    </submittedName>
</protein>
<dbReference type="Proteomes" id="UP000245683">
    <property type="component" value="Unassembled WGS sequence"/>
</dbReference>
<accession>A0A317K6Q1</accession>
<dbReference type="OrthoDB" id="9805307at2"/>
<dbReference type="PANTHER" id="PTHR42796:SF4">
    <property type="entry name" value="FUMARYLACETOACETATE HYDROLASE DOMAIN-CONTAINING PROTEIN 2A"/>
    <property type="match status" value="1"/>
</dbReference>
<keyword evidence="5" id="KW-0378">Hydrolase</keyword>
<comment type="caution">
    <text evidence="5">The sequence shown here is derived from an EMBL/GenBank/DDBJ whole genome shotgun (WGS) entry which is preliminary data.</text>
</comment>
<sequence>MRIARAAHAGGIGYGVVEGERLTLLDDPHTLPTDRHAVNPGRTSFRLRDVRLLAPVEPRTIVGMAHNTGPADRNLPPQAFLKPARSAIGPHEAIPLAAAIGRVDVEGELAVVIGRPARHLRPVDALDAVLGYTVANDVTARDLQQVDPLWTTAKGYDGFTPLGPWIETDLDPSDAVVRIHVNGSPLAPASTARLARDVTEILVYLTSFMTLGPGDVVLTGAPGQYAAIHPGDQVTVTVDGIGSLHNSATQLTGAPA</sequence>
<keyword evidence="6" id="KW-1185">Reference proteome</keyword>
<dbReference type="Gene3D" id="3.90.850.10">
    <property type="entry name" value="Fumarylacetoacetase-like, C-terminal domain"/>
    <property type="match status" value="1"/>
</dbReference>
<dbReference type="InterPro" id="IPR011234">
    <property type="entry name" value="Fumarylacetoacetase-like_C"/>
</dbReference>
<dbReference type="InterPro" id="IPR018833">
    <property type="entry name" value="Rv2993c-like_N"/>
</dbReference>
<feature type="domain" description="Fumarylacetoacetase-like C-terminal" evidence="3">
    <location>
        <begin position="72"/>
        <end position="246"/>
    </location>
</feature>
<dbReference type="Gene3D" id="2.30.30.370">
    <property type="entry name" value="FAH"/>
    <property type="match status" value="1"/>
</dbReference>
<dbReference type="Pfam" id="PF10370">
    <property type="entry name" value="Rv2993c-like_N"/>
    <property type="match status" value="1"/>
</dbReference>
<dbReference type="GO" id="GO:0044281">
    <property type="term" value="P:small molecule metabolic process"/>
    <property type="evidence" value="ECO:0007669"/>
    <property type="project" value="UniProtKB-ARBA"/>
</dbReference>
<gene>
    <name evidence="5" type="ORF">DLJ46_12905</name>
</gene>
<evidence type="ECO:0000256" key="1">
    <source>
        <dbReference type="ARBA" id="ARBA00010211"/>
    </source>
</evidence>
<dbReference type="Pfam" id="PF01557">
    <property type="entry name" value="FAA_hydrolase"/>
    <property type="match status" value="1"/>
</dbReference>
<evidence type="ECO:0000259" key="3">
    <source>
        <dbReference type="Pfam" id="PF01557"/>
    </source>
</evidence>
<comment type="similarity">
    <text evidence="1">Belongs to the FAH family.</text>
</comment>
<keyword evidence="2" id="KW-0479">Metal-binding</keyword>